<reference evidence="3" key="2">
    <citation type="submission" date="2019-09" db="UniProtKB">
        <authorList>
            <consortium name="WormBaseParasite"/>
        </authorList>
    </citation>
    <scope>IDENTIFICATION</scope>
</reference>
<accession>A0A3P8DUX2</accession>
<dbReference type="AlphaFoldDB" id="A0A183G0E4"/>
<evidence type="ECO:0000313" key="1">
    <source>
        <dbReference type="EMBL" id="VDP00013.1"/>
    </source>
</evidence>
<dbReference type="Proteomes" id="UP000050761">
    <property type="component" value="Unassembled WGS sequence"/>
</dbReference>
<evidence type="ECO:0000313" key="3">
    <source>
        <dbReference type="WBParaSite" id="HPBE_0001456001-mRNA-1"/>
    </source>
</evidence>
<accession>A0A183G0E4</accession>
<protein>
    <submittedName>
        <fullName evidence="1 3">Uncharacterized protein</fullName>
    </submittedName>
</protein>
<organism evidence="2 3">
    <name type="scientific">Heligmosomoides polygyrus</name>
    <name type="common">Parasitic roundworm</name>
    <dbReference type="NCBI Taxonomy" id="6339"/>
    <lineage>
        <taxon>Eukaryota</taxon>
        <taxon>Metazoa</taxon>
        <taxon>Ecdysozoa</taxon>
        <taxon>Nematoda</taxon>
        <taxon>Chromadorea</taxon>
        <taxon>Rhabditida</taxon>
        <taxon>Rhabditina</taxon>
        <taxon>Rhabditomorpha</taxon>
        <taxon>Strongyloidea</taxon>
        <taxon>Heligmosomidae</taxon>
        <taxon>Heligmosomoides</taxon>
    </lineage>
</organism>
<evidence type="ECO:0000313" key="2">
    <source>
        <dbReference type="Proteomes" id="UP000050761"/>
    </source>
</evidence>
<dbReference type="EMBL" id="UZAH01028419">
    <property type="protein sequence ID" value="VDP00013.1"/>
    <property type="molecule type" value="Genomic_DNA"/>
</dbReference>
<proteinExistence type="predicted"/>
<dbReference type="WBParaSite" id="HPBE_0001456001-mRNA-1">
    <property type="protein sequence ID" value="HPBE_0001456001-mRNA-1"/>
    <property type="gene ID" value="HPBE_0001456001"/>
</dbReference>
<sequence length="71" mass="7708">MAIKANEFPYTGEEDSAEEVVASHRNEPSAIVFSSSQKAFITVAVIVIVRLPSSRRPGGAPRGEIHSRRSL</sequence>
<keyword evidence="2" id="KW-1185">Reference proteome</keyword>
<name>A0A183G0E4_HELPZ</name>
<reference evidence="1 2" key="1">
    <citation type="submission" date="2018-11" db="EMBL/GenBank/DDBJ databases">
        <authorList>
            <consortium name="Pathogen Informatics"/>
        </authorList>
    </citation>
    <scope>NUCLEOTIDE SEQUENCE [LARGE SCALE GENOMIC DNA]</scope>
</reference>
<gene>
    <name evidence="1" type="ORF">HPBE_LOCUS14561</name>
</gene>